<dbReference type="OrthoDB" id="9814202at2"/>
<protein>
    <submittedName>
        <fullName evidence="7">Homoserine/homoserine lactone efflux protein</fullName>
    </submittedName>
</protein>
<name>A0A0S3Q0U3_9BRAD</name>
<dbReference type="Proteomes" id="UP000236884">
    <property type="component" value="Chromosome"/>
</dbReference>
<dbReference type="GO" id="GO:0015171">
    <property type="term" value="F:amino acid transmembrane transporter activity"/>
    <property type="evidence" value="ECO:0007669"/>
    <property type="project" value="TreeGrafter"/>
</dbReference>
<dbReference type="Pfam" id="PF01810">
    <property type="entry name" value="LysE"/>
    <property type="match status" value="1"/>
</dbReference>
<evidence type="ECO:0000256" key="2">
    <source>
        <dbReference type="ARBA" id="ARBA00022475"/>
    </source>
</evidence>
<evidence type="ECO:0000256" key="5">
    <source>
        <dbReference type="ARBA" id="ARBA00023136"/>
    </source>
</evidence>
<keyword evidence="3 6" id="KW-0812">Transmembrane</keyword>
<keyword evidence="5 6" id="KW-0472">Membrane</keyword>
<feature type="transmembrane region" description="Helical" evidence="6">
    <location>
        <begin position="113"/>
        <end position="138"/>
    </location>
</feature>
<keyword evidence="2" id="KW-1003">Cell membrane</keyword>
<evidence type="ECO:0000256" key="4">
    <source>
        <dbReference type="ARBA" id="ARBA00022989"/>
    </source>
</evidence>
<dbReference type="KEGG" id="vgo:GJW-30_1_04352"/>
<accession>A0A0S3Q0U3</accession>
<dbReference type="GO" id="GO:0005886">
    <property type="term" value="C:plasma membrane"/>
    <property type="evidence" value="ECO:0007669"/>
    <property type="project" value="UniProtKB-SubCell"/>
</dbReference>
<feature type="transmembrane region" description="Helical" evidence="6">
    <location>
        <begin position="6"/>
        <end position="23"/>
    </location>
</feature>
<proteinExistence type="predicted"/>
<organism evidence="7 8">
    <name type="scientific">Variibacter gotjawalensis</name>
    <dbReference type="NCBI Taxonomy" id="1333996"/>
    <lineage>
        <taxon>Bacteria</taxon>
        <taxon>Pseudomonadati</taxon>
        <taxon>Pseudomonadota</taxon>
        <taxon>Alphaproteobacteria</taxon>
        <taxon>Hyphomicrobiales</taxon>
        <taxon>Nitrobacteraceae</taxon>
        <taxon>Variibacter</taxon>
    </lineage>
</organism>
<evidence type="ECO:0000256" key="1">
    <source>
        <dbReference type="ARBA" id="ARBA00004651"/>
    </source>
</evidence>
<dbReference type="RefSeq" id="WP_096358441.1">
    <property type="nucleotide sequence ID" value="NZ_AP014946.1"/>
</dbReference>
<evidence type="ECO:0000313" key="7">
    <source>
        <dbReference type="EMBL" id="BAT61791.1"/>
    </source>
</evidence>
<evidence type="ECO:0000256" key="6">
    <source>
        <dbReference type="SAM" id="Phobius"/>
    </source>
</evidence>
<evidence type="ECO:0000313" key="8">
    <source>
        <dbReference type="Proteomes" id="UP000236884"/>
    </source>
</evidence>
<feature type="transmembrane region" description="Helical" evidence="6">
    <location>
        <begin position="191"/>
        <end position="209"/>
    </location>
</feature>
<dbReference type="InterPro" id="IPR001123">
    <property type="entry name" value="LeuE-type"/>
</dbReference>
<dbReference type="PIRSF" id="PIRSF006324">
    <property type="entry name" value="LeuE"/>
    <property type="match status" value="1"/>
</dbReference>
<feature type="transmembrane region" description="Helical" evidence="6">
    <location>
        <begin position="44"/>
        <end position="63"/>
    </location>
</feature>
<feature type="transmembrane region" description="Helical" evidence="6">
    <location>
        <begin position="158"/>
        <end position="179"/>
    </location>
</feature>
<dbReference type="EMBL" id="AP014946">
    <property type="protein sequence ID" value="BAT61791.1"/>
    <property type="molecule type" value="Genomic_DNA"/>
</dbReference>
<keyword evidence="8" id="KW-1185">Reference proteome</keyword>
<dbReference type="PANTHER" id="PTHR30086:SF20">
    <property type="entry name" value="ARGININE EXPORTER PROTEIN ARGO-RELATED"/>
    <property type="match status" value="1"/>
</dbReference>
<reference evidence="7 8" key="1">
    <citation type="submission" date="2015-08" db="EMBL/GenBank/DDBJ databases">
        <title>Investigation of the bacterial diversity of lava forest soil.</title>
        <authorList>
            <person name="Lee J.S."/>
        </authorList>
    </citation>
    <scope>NUCLEOTIDE SEQUENCE [LARGE SCALE GENOMIC DNA]</scope>
    <source>
        <strain evidence="7 8">GJW-30</strain>
    </source>
</reference>
<dbReference type="PANTHER" id="PTHR30086">
    <property type="entry name" value="ARGININE EXPORTER PROTEIN ARGO"/>
    <property type="match status" value="1"/>
</dbReference>
<dbReference type="AlphaFoldDB" id="A0A0S3Q0U3"/>
<feature type="transmembrane region" description="Helical" evidence="6">
    <location>
        <begin position="69"/>
        <end position="92"/>
    </location>
</feature>
<sequence length="213" mass="22670">MNFLPSFEVLAAFTAASFLLLITPGPDMTLFLGETLRSGRARGMAAMLGATTGLLVHSLLAAFGLSAILAASATAFTVIKIVGAAYLVYLAVQAVRHGSALTIKPGKGVQRPIAQVFAMGVGVNLLNPKIVMFFLTFLPQFVSATDPQASQKLLFLGLYFLVLGIPTCAVLILMAEQFTAAIRRSPRVMRAIDWTFAGIMGAFAVRLLFARSN</sequence>
<keyword evidence="4 6" id="KW-1133">Transmembrane helix</keyword>
<comment type="subcellular location">
    <subcellularLocation>
        <location evidence="1">Cell membrane</location>
        <topology evidence="1">Multi-pass membrane protein</topology>
    </subcellularLocation>
</comment>
<evidence type="ECO:0000256" key="3">
    <source>
        <dbReference type="ARBA" id="ARBA00022692"/>
    </source>
</evidence>
<gene>
    <name evidence="7" type="primary">rhtB_2</name>
    <name evidence="7" type="ORF">GJW-30_1_04352</name>
</gene>